<keyword evidence="4" id="KW-1185">Reference proteome</keyword>
<dbReference type="GO" id="GO:0008270">
    <property type="term" value="F:zinc ion binding"/>
    <property type="evidence" value="ECO:0007669"/>
    <property type="project" value="UniProtKB-KW"/>
</dbReference>
<organism evidence="3 4">
    <name type="scientific">Erythranthe guttata</name>
    <name type="common">Yellow monkey flower</name>
    <name type="synonym">Mimulus guttatus</name>
    <dbReference type="NCBI Taxonomy" id="4155"/>
    <lineage>
        <taxon>Eukaryota</taxon>
        <taxon>Viridiplantae</taxon>
        <taxon>Streptophyta</taxon>
        <taxon>Embryophyta</taxon>
        <taxon>Tracheophyta</taxon>
        <taxon>Spermatophyta</taxon>
        <taxon>Magnoliopsida</taxon>
        <taxon>eudicotyledons</taxon>
        <taxon>Gunneridae</taxon>
        <taxon>Pentapetalae</taxon>
        <taxon>asterids</taxon>
        <taxon>lamiids</taxon>
        <taxon>Lamiales</taxon>
        <taxon>Phrymaceae</taxon>
        <taxon>Erythranthe</taxon>
    </lineage>
</organism>
<dbReference type="SUPFAM" id="SSF57850">
    <property type="entry name" value="RING/U-box"/>
    <property type="match status" value="1"/>
</dbReference>
<dbReference type="PROSITE" id="PS50089">
    <property type="entry name" value="ZF_RING_2"/>
    <property type="match status" value="1"/>
</dbReference>
<reference evidence="3 4" key="1">
    <citation type="journal article" date="2013" name="Proc. Natl. Acad. Sci. U.S.A.">
        <title>Fine-scale variation in meiotic recombination in Mimulus inferred from population shotgun sequencing.</title>
        <authorList>
            <person name="Hellsten U."/>
            <person name="Wright K.M."/>
            <person name="Jenkins J."/>
            <person name="Shu S."/>
            <person name="Yuan Y."/>
            <person name="Wessler S.R."/>
            <person name="Schmutz J."/>
            <person name="Willis J.H."/>
            <person name="Rokhsar D.S."/>
        </authorList>
    </citation>
    <scope>NUCLEOTIDE SEQUENCE [LARGE SCALE GENOMIC DNA]</scope>
    <source>
        <strain evidence="4">cv. DUN x IM62</strain>
    </source>
</reference>
<protein>
    <recommendedName>
        <fullName evidence="2">RING-type domain-containing protein</fullName>
    </recommendedName>
</protein>
<name>A0A022QNV9_ERYGU</name>
<sequence length="138" mass="16022">VLTYLVMFISQLNCAWDFILYQSFFQTRGIVLQEYGVNTIKYNYNEYSEESSEECAVCLCSIDEGDDVGELRCDHLFHRVCLDRWVGYGHATCPLCRNNLKQQPLFTAELGHQELIMINFCAAVAASSRDDRSTWWLR</sequence>
<dbReference type="InterPro" id="IPR013083">
    <property type="entry name" value="Znf_RING/FYVE/PHD"/>
</dbReference>
<evidence type="ECO:0000313" key="4">
    <source>
        <dbReference type="Proteomes" id="UP000030748"/>
    </source>
</evidence>
<dbReference type="InterPro" id="IPR001841">
    <property type="entry name" value="Znf_RING"/>
</dbReference>
<evidence type="ECO:0000259" key="2">
    <source>
        <dbReference type="PROSITE" id="PS50089"/>
    </source>
</evidence>
<accession>A0A022QNV9</accession>
<dbReference type="AlphaFoldDB" id="A0A022QNV9"/>
<dbReference type="PANTHER" id="PTHR47258">
    <property type="match status" value="1"/>
</dbReference>
<keyword evidence="1" id="KW-0862">Zinc</keyword>
<feature type="domain" description="RING-type" evidence="2">
    <location>
        <begin position="55"/>
        <end position="97"/>
    </location>
</feature>
<evidence type="ECO:0000256" key="1">
    <source>
        <dbReference type="PROSITE-ProRule" id="PRU00175"/>
    </source>
</evidence>
<dbReference type="GO" id="GO:0016567">
    <property type="term" value="P:protein ubiquitination"/>
    <property type="evidence" value="ECO:0000318"/>
    <property type="project" value="GO_Central"/>
</dbReference>
<dbReference type="PANTHER" id="PTHR47258:SF1">
    <property type="entry name" value="E3 UBIQUITIN-PROTEIN LIGASE XERICO-RELATED"/>
    <property type="match status" value="1"/>
</dbReference>
<gene>
    <name evidence="3" type="ORF">MIMGU_mgv1a018816mg</name>
</gene>
<proteinExistence type="predicted"/>
<dbReference type="eggNOG" id="KOG0800">
    <property type="taxonomic scope" value="Eukaryota"/>
</dbReference>
<keyword evidence="1" id="KW-0479">Metal-binding</keyword>
<dbReference type="InterPro" id="IPR044249">
    <property type="entry name" value="XERICO-like"/>
</dbReference>
<dbReference type="Gene3D" id="3.30.40.10">
    <property type="entry name" value="Zinc/RING finger domain, C3HC4 (zinc finger)"/>
    <property type="match status" value="1"/>
</dbReference>
<keyword evidence="1" id="KW-0863">Zinc-finger</keyword>
<evidence type="ECO:0000313" key="3">
    <source>
        <dbReference type="EMBL" id="EYU28933.1"/>
    </source>
</evidence>
<dbReference type="GO" id="GO:0061630">
    <property type="term" value="F:ubiquitin protein ligase activity"/>
    <property type="evidence" value="ECO:0000318"/>
    <property type="project" value="GO_Central"/>
</dbReference>
<feature type="non-terminal residue" evidence="3">
    <location>
        <position position="1"/>
    </location>
</feature>
<dbReference type="SMART" id="SM00184">
    <property type="entry name" value="RING"/>
    <property type="match status" value="1"/>
</dbReference>
<dbReference type="EMBL" id="KI631311">
    <property type="protein sequence ID" value="EYU28933.1"/>
    <property type="molecule type" value="Genomic_DNA"/>
</dbReference>
<dbReference type="Proteomes" id="UP000030748">
    <property type="component" value="Unassembled WGS sequence"/>
</dbReference>
<dbReference type="Pfam" id="PF13639">
    <property type="entry name" value="zf-RING_2"/>
    <property type="match status" value="1"/>
</dbReference>